<evidence type="ECO:0000256" key="1">
    <source>
        <dbReference type="ARBA" id="ARBA00022475"/>
    </source>
</evidence>
<reference evidence="6" key="2">
    <citation type="journal article" date="2021" name="PeerJ">
        <title>Extensive microbial diversity within the chicken gut microbiome revealed by metagenomics and culture.</title>
        <authorList>
            <person name="Gilroy R."/>
            <person name="Ravi A."/>
            <person name="Getino M."/>
            <person name="Pursley I."/>
            <person name="Horton D.L."/>
            <person name="Alikhan N.F."/>
            <person name="Baker D."/>
            <person name="Gharbi K."/>
            <person name="Hall N."/>
            <person name="Watson M."/>
            <person name="Adriaenssens E.M."/>
            <person name="Foster-Nyarko E."/>
            <person name="Jarju S."/>
            <person name="Secka A."/>
            <person name="Antonio M."/>
            <person name="Oren A."/>
            <person name="Chaudhuri R.R."/>
            <person name="La Ragione R."/>
            <person name="Hildebrand F."/>
            <person name="Pallen M.J."/>
        </authorList>
    </citation>
    <scope>NUCLEOTIDE SEQUENCE</scope>
    <source>
        <strain evidence="6">CHK193-30670</strain>
    </source>
</reference>
<feature type="transmembrane region" description="Helical" evidence="5">
    <location>
        <begin position="85"/>
        <end position="108"/>
    </location>
</feature>
<keyword evidence="2 5" id="KW-0812">Transmembrane</keyword>
<feature type="transmembrane region" description="Helical" evidence="5">
    <location>
        <begin position="144"/>
        <end position="162"/>
    </location>
</feature>
<dbReference type="PANTHER" id="PTHR35529:SF1">
    <property type="entry name" value="MANGANESE EFFLUX PUMP MNTP-RELATED"/>
    <property type="match status" value="1"/>
</dbReference>
<keyword evidence="4 5" id="KW-0472">Membrane</keyword>
<keyword evidence="3 5" id="KW-1133">Transmembrane helix</keyword>
<evidence type="ECO:0000313" key="6">
    <source>
        <dbReference type="EMBL" id="HIU40533.1"/>
    </source>
</evidence>
<comment type="caution">
    <text evidence="6">The sequence shown here is derived from an EMBL/GenBank/DDBJ whole genome shotgun (WGS) entry which is preliminary data.</text>
</comment>
<dbReference type="InterPro" id="IPR003810">
    <property type="entry name" value="Mntp/YtaF"/>
</dbReference>
<dbReference type="Pfam" id="PF02659">
    <property type="entry name" value="Mntp"/>
    <property type="match status" value="1"/>
</dbReference>
<accession>A0A9D1INT5</accession>
<sequence length="163" mass="18371">MDAFSLAFSYGINKLSKKSVIITAMTVGLFHFFMPLIGNFIGISIFDYTIIKPRYVMFCIFLLLSIDMFTHFFEEKPKIRSLNLIGTLIFSFSVSFDSLSVGIGLSYLCNNLVLALSTFCIISFSFTLLGFVLGNILSSKIGKYSFLLGSFTLFIYAIWMLVK</sequence>
<organism evidence="6 7">
    <name type="scientific">Candidatus Aphodocola excrementigallinarum</name>
    <dbReference type="NCBI Taxonomy" id="2840670"/>
    <lineage>
        <taxon>Bacteria</taxon>
        <taxon>Bacillati</taxon>
        <taxon>Bacillota</taxon>
        <taxon>Bacilli</taxon>
        <taxon>Candidatus Aphodocola</taxon>
    </lineage>
</organism>
<dbReference type="EMBL" id="DVMT01000044">
    <property type="protein sequence ID" value="HIU40533.1"/>
    <property type="molecule type" value="Genomic_DNA"/>
</dbReference>
<name>A0A9D1INT5_9FIRM</name>
<dbReference type="PANTHER" id="PTHR35529">
    <property type="entry name" value="MANGANESE EFFLUX PUMP MNTP-RELATED"/>
    <property type="match status" value="1"/>
</dbReference>
<feature type="transmembrane region" description="Helical" evidence="5">
    <location>
        <begin position="20"/>
        <end position="43"/>
    </location>
</feature>
<evidence type="ECO:0000256" key="3">
    <source>
        <dbReference type="ARBA" id="ARBA00022989"/>
    </source>
</evidence>
<evidence type="ECO:0000256" key="4">
    <source>
        <dbReference type="ARBA" id="ARBA00023136"/>
    </source>
</evidence>
<gene>
    <name evidence="6" type="ORF">IAB68_04455</name>
</gene>
<dbReference type="Proteomes" id="UP000824074">
    <property type="component" value="Unassembled WGS sequence"/>
</dbReference>
<dbReference type="AlphaFoldDB" id="A0A9D1INT5"/>
<feature type="transmembrane region" description="Helical" evidence="5">
    <location>
        <begin position="114"/>
        <end position="137"/>
    </location>
</feature>
<keyword evidence="1" id="KW-1003">Cell membrane</keyword>
<protein>
    <submittedName>
        <fullName evidence="6">Manganese efflux pump</fullName>
    </submittedName>
</protein>
<proteinExistence type="predicted"/>
<evidence type="ECO:0000313" key="7">
    <source>
        <dbReference type="Proteomes" id="UP000824074"/>
    </source>
</evidence>
<evidence type="ECO:0000256" key="2">
    <source>
        <dbReference type="ARBA" id="ARBA00022692"/>
    </source>
</evidence>
<feature type="transmembrane region" description="Helical" evidence="5">
    <location>
        <begin position="55"/>
        <end position="73"/>
    </location>
</feature>
<reference evidence="6" key="1">
    <citation type="submission" date="2020-10" db="EMBL/GenBank/DDBJ databases">
        <authorList>
            <person name="Gilroy R."/>
        </authorList>
    </citation>
    <scope>NUCLEOTIDE SEQUENCE</scope>
    <source>
        <strain evidence="6">CHK193-30670</strain>
    </source>
</reference>
<evidence type="ECO:0000256" key="5">
    <source>
        <dbReference type="SAM" id="Phobius"/>
    </source>
</evidence>